<comment type="caution">
    <text evidence="7">The sequence shown here is derived from an EMBL/GenBank/DDBJ whole genome shotgun (WGS) entry which is preliminary data.</text>
</comment>
<dbReference type="InterPro" id="IPR023302">
    <property type="entry name" value="Pept_S9A_N"/>
</dbReference>
<keyword evidence="2" id="KW-0645">Protease</keyword>
<dbReference type="SUPFAM" id="SSF50993">
    <property type="entry name" value="Peptidase/esterase 'gauge' domain"/>
    <property type="match status" value="1"/>
</dbReference>
<evidence type="ECO:0000313" key="7">
    <source>
        <dbReference type="EMBL" id="MBY9073625.1"/>
    </source>
</evidence>
<evidence type="ECO:0000256" key="3">
    <source>
        <dbReference type="ARBA" id="ARBA00022801"/>
    </source>
</evidence>
<dbReference type="EMBL" id="JAIEZQ010000001">
    <property type="protein sequence ID" value="MBY9073625.1"/>
    <property type="molecule type" value="Genomic_DNA"/>
</dbReference>
<organism evidence="7 8">
    <name type="scientific">Nocardioides jiangsuensis</name>
    <dbReference type="NCBI Taxonomy" id="2866161"/>
    <lineage>
        <taxon>Bacteria</taxon>
        <taxon>Bacillati</taxon>
        <taxon>Actinomycetota</taxon>
        <taxon>Actinomycetes</taxon>
        <taxon>Propionibacteriales</taxon>
        <taxon>Nocardioidaceae</taxon>
        <taxon>Nocardioides</taxon>
    </lineage>
</organism>
<evidence type="ECO:0000256" key="4">
    <source>
        <dbReference type="ARBA" id="ARBA00022825"/>
    </source>
</evidence>
<dbReference type="Proteomes" id="UP000754710">
    <property type="component" value="Unassembled WGS sequence"/>
</dbReference>
<keyword evidence="8" id="KW-1185">Reference proteome</keyword>
<keyword evidence="3" id="KW-0378">Hydrolase</keyword>
<dbReference type="Gene3D" id="3.40.50.1820">
    <property type="entry name" value="alpha/beta hydrolase"/>
    <property type="match status" value="1"/>
</dbReference>
<protein>
    <submittedName>
        <fullName evidence="7">S9 family peptidase</fullName>
    </submittedName>
</protein>
<dbReference type="InterPro" id="IPR002470">
    <property type="entry name" value="Peptidase_S9A"/>
</dbReference>
<proteinExistence type="inferred from homology"/>
<dbReference type="RefSeq" id="WP_221023405.1">
    <property type="nucleotide sequence ID" value="NZ_JAIEZQ010000001.1"/>
</dbReference>
<dbReference type="PANTHER" id="PTHR11757:SF19">
    <property type="entry name" value="PROLYL ENDOPEPTIDASE-LIKE"/>
    <property type="match status" value="1"/>
</dbReference>
<dbReference type="InterPro" id="IPR029058">
    <property type="entry name" value="AB_hydrolase_fold"/>
</dbReference>
<evidence type="ECO:0000256" key="2">
    <source>
        <dbReference type="ARBA" id="ARBA00022670"/>
    </source>
</evidence>
<accession>A0ABS7RF18</accession>
<dbReference type="PANTHER" id="PTHR11757">
    <property type="entry name" value="PROTEASE FAMILY S9A OLIGOPEPTIDASE"/>
    <property type="match status" value="1"/>
</dbReference>
<gene>
    <name evidence="7" type="ORF">K1X13_02205</name>
</gene>
<evidence type="ECO:0000256" key="1">
    <source>
        <dbReference type="ARBA" id="ARBA00005228"/>
    </source>
</evidence>
<dbReference type="InterPro" id="IPR051543">
    <property type="entry name" value="Serine_Peptidase_S9A"/>
</dbReference>
<evidence type="ECO:0000259" key="6">
    <source>
        <dbReference type="Pfam" id="PF02897"/>
    </source>
</evidence>
<evidence type="ECO:0000259" key="5">
    <source>
        <dbReference type="Pfam" id="PF00326"/>
    </source>
</evidence>
<reference evidence="7 8" key="1">
    <citation type="submission" date="2021-08" db="EMBL/GenBank/DDBJ databases">
        <title>Nocardioides bacterium WL0053 sp. nov., isolated from the sediment.</title>
        <authorList>
            <person name="Wang L."/>
            <person name="Zhang D."/>
            <person name="Zhang A."/>
        </authorList>
    </citation>
    <scope>NUCLEOTIDE SEQUENCE [LARGE SCALE GENOMIC DNA]</scope>
    <source>
        <strain evidence="7 8">WL0053</strain>
    </source>
</reference>
<feature type="domain" description="Peptidase S9A N-terminal" evidence="6">
    <location>
        <begin position="9"/>
        <end position="428"/>
    </location>
</feature>
<name>A0ABS7RF18_9ACTN</name>
<evidence type="ECO:0000313" key="8">
    <source>
        <dbReference type="Proteomes" id="UP000754710"/>
    </source>
</evidence>
<dbReference type="PRINTS" id="PR00862">
    <property type="entry name" value="PROLIGOPTASE"/>
</dbReference>
<dbReference type="Gene3D" id="2.130.10.120">
    <property type="entry name" value="Prolyl oligopeptidase, N-terminal domain"/>
    <property type="match status" value="1"/>
</dbReference>
<dbReference type="SUPFAM" id="SSF53474">
    <property type="entry name" value="alpha/beta-Hydrolases"/>
    <property type="match status" value="1"/>
</dbReference>
<feature type="domain" description="Peptidase S9 prolyl oligopeptidase catalytic" evidence="5">
    <location>
        <begin position="489"/>
        <end position="704"/>
    </location>
</feature>
<dbReference type="Pfam" id="PF00326">
    <property type="entry name" value="Peptidase_S9"/>
    <property type="match status" value="1"/>
</dbReference>
<dbReference type="InterPro" id="IPR001375">
    <property type="entry name" value="Peptidase_S9_cat"/>
</dbReference>
<keyword evidence="4" id="KW-0720">Serine protease</keyword>
<dbReference type="Pfam" id="PF02897">
    <property type="entry name" value="Peptidase_S9_N"/>
    <property type="match status" value="1"/>
</dbReference>
<sequence length="706" mass="78276">MPEPSALTPPVAKKVPAERTFHGDTFVDDYEWMRDKESPDTLAYLEAENAYTEARTAHLAGLRDTIFEEIRSRTKETDLSVPSRIGSWWYYGRSLEGKQYGISCRCPAGSPDDWAPPRLDADTEIPGEQVLLDSNELAEGHDFFSLGASSVSTDGSLLAFSTDTRGDERFLMRVKDLRTGELLPDEIPDTAYGATWDLSGRYLFYTTVDEAWRPDKVWRHELGTDRSDDVVVFHEADERFWASVGRTRSDRYLVIGVGSKTTTEYRVLEADDPTGDFRVVAPRRQGVEYGVEHAVIAGEDRFLVMHNDGAENFMLAQAPVDATSHEQWTPVLEHDPAARLEDVEAFAGHLVISQRSDGLTQLRIITLDEDGLGDDFLVEFGHAVYTVGAGGNPEFHQPTVRLGYTTMATPPAVYDFDVRTRELTLLKQTPVLGDFDPDAYEQHREWATAEDGTRVPISVVCPKGTPRDGSTPFLLYGYGSYETSMDPYFTISRLSLLDRGVGFAIAHVRGGGEMGRHWYDDGKMLAKKNTFSDFVACARHLADSGWTAADRLVAEGASAGGLLMGAVANLAPEAFCGIVANVAFVDALTTILDPSLPLTVVEWEEWGNPVEDPEVYAYMKSYSPYENVTPQAYPPILAETSLHDTRVLYVEPAKWVARLRALGNGAEQVLLKTEMSAGHGGVSGRYNAWKDRAFSYAWVLDRLGRA</sequence>
<comment type="similarity">
    <text evidence="1">Belongs to the peptidase S9A family.</text>
</comment>